<dbReference type="AlphaFoldDB" id="A0A0C3JZ18"/>
<dbReference type="EMBL" id="KN831981">
    <property type="protein sequence ID" value="KIO02652.1"/>
    <property type="molecule type" value="Genomic_DNA"/>
</dbReference>
<dbReference type="OrthoDB" id="2677435at2759"/>
<organism evidence="1 2">
    <name type="scientific">Pisolithus tinctorius Marx 270</name>
    <dbReference type="NCBI Taxonomy" id="870435"/>
    <lineage>
        <taxon>Eukaryota</taxon>
        <taxon>Fungi</taxon>
        <taxon>Dikarya</taxon>
        <taxon>Basidiomycota</taxon>
        <taxon>Agaricomycotina</taxon>
        <taxon>Agaricomycetes</taxon>
        <taxon>Agaricomycetidae</taxon>
        <taxon>Boletales</taxon>
        <taxon>Sclerodermatineae</taxon>
        <taxon>Pisolithaceae</taxon>
        <taxon>Pisolithus</taxon>
    </lineage>
</organism>
<dbReference type="HOGENOM" id="CLU_116558_0_0_1"/>
<sequence length="189" mass="21000">MSSLSATSTSKRSIIVSNSSSQVQTVPVQVHFNNSDLPLDLHKDQKWKREVILMLILWARNQEDAFNITKQDICRALQEIMPIIYPILKNTAGSILPSLPMVSVVSPFHSDFILLLNHFTFLYEDLDTTVPEKAFRSIFVQQLLLSSHLTATKGYVQVPTLDTLSLVKHGVVGALGLCAAAVTFIESFS</sequence>
<dbReference type="InParanoid" id="A0A0C3JZ18"/>
<proteinExistence type="predicted"/>
<evidence type="ECO:0000313" key="1">
    <source>
        <dbReference type="EMBL" id="KIO02652.1"/>
    </source>
</evidence>
<accession>A0A0C3JZ18</accession>
<protein>
    <submittedName>
        <fullName evidence="1">Uncharacterized protein</fullName>
    </submittedName>
</protein>
<dbReference type="Proteomes" id="UP000054217">
    <property type="component" value="Unassembled WGS sequence"/>
</dbReference>
<dbReference type="STRING" id="870435.A0A0C3JZ18"/>
<reference evidence="1 2" key="1">
    <citation type="submission" date="2014-04" db="EMBL/GenBank/DDBJ databases">
        <authorList>
            <consortium name="DOE Joint Genome Institute"/>
            <person name="Kuo A."/>
            <person name="Kohler A."/>
            <person name="Costa M.D."/>
            <person name="Nagy L.G."/>
            <person name="Floudas D."/>
            <person name="Copeland A."/>
            <person name="Barry K.W."/>
            <person name="Cichocki N."/>
            <person name="Veneault-Fourrey C."/>
            <person name="LaButti K."/>
            <person name="Lindquist E.A."/>
            <person name="Lipzen A."/>
            <person name="Lundell T."/>
            <person name="Morin E."/>
            <person name="Murat C."/>
            <person name="Sun H."/>
            <person name="Tunlid A."/>
            <person name="Henrissat B."/>
            <person name="Grigoriev I.V."/>
            <person name="Hibbett D.S."/>
            <person name="Martin F."/>
            <person name="Nordberg H.P."/>
            <person name="Cantor M.N."/>
            <person name="Hua S.X."/>
        </authorList>
    </citation>
    <scope>NUCLEOTIDE SEQUENCE [LARGE SCALE GENOMIC DNA]</scope>
    <source>
        <strain evidence="1 2">Marx 270</strain>
    </source>
</reference>
<evidence type="ECO:0000313" key="2">
    <source>
        <dbReference type="Proteomes" id="UP000054217"/>
    </source>
</evidence>
<gene>
    <name evidence="1" type="ORF">M404DRAFT_147467</name>
</gene>
<keyword evidence="2" id="KW-1185">Reference proteome</keyword>
<name>A0A0C3JZ18_PISTI</name>
<reference evidence="2" key="2">
    <citation type="submission" date="2015-01" db="EMBL/GenBank/DDBJ databases">
        <title>Evolutionary Origins and Diversification of the Mycorrhizal Mutualists.</title>
        <authorList>
            <consortium name="DOE Joint Genome Institute"/>
            <consortium name="Mycorrhizal Genomics Consortium"/>
            <person name="Kohler A."/>
            <person name="Kuo A."/>
            <person name="Nagy L.G."/>
            <person name="Floudas D."/>
            <person name="Copeland A."/>
            <person name="Barry K.W."/>
            <person name="Cichocki N."/>
            <person name="Veneault-Fourrey C."/>
            <person name="LaButti K."/>
            <person name="Lindquist E.A."/>
            <person name="Lipzen A."/>
            <person name="Lundell T."/>
            <person name="Morin E."/>
            <person name="Murat C."/>
            <person name="Riley R."/>
            <person name="Ohm R."/>
            <person name="Sun H."/>
            <person name="Tunlid A."/>
            <person name="Henrissat B."/>
            <person name="Grigoriev I.V."/>
            <person name="Hibbett D.S."/>
            <person name="Martin F."/>
        </authorList>
    </citation>
    <scope>NUCLEOTIDE SEQUENCE [LARGE SCALE GENOMIC DNA]</scope>
    <source>
        <strain evidence="2">Marx 270</strain>
    </source>
</reference>